<dbReference type="Proteomes" id="UP000250831">
    <property type="component" value="Unassembled WGS sequence"/>
</dbReference>
<name>A0A363NWK4_9SPHI</name>
<dbReference type="EMBL" id="QCXX01000002">
    <property type="protein sequence ID" value="PUV25175.1"/>
    <property type="molecule type" value="Genomic_DNA"/>
</dbReference>
<protein>
    <submittedName>
        <fullName evidence="1">Uncharacterized protein</fullName>
    </submittedName>
</protein>
<reference evidence="1 2" key="1">
    <citation type="submission" date="2018-04" db="EMBL/GenBank/DDBJ databases">
        <title>Sphingobacterium sp. M46 Genome.</title>
        <authorList>
            <person name="Cheng J."/>
            <person name="Li Y."/>
        </authorList>
    </citation>
    <scope>NUCLEOTIDE SEQUENCE [LARGE SCALE GENOMIC DNA]</scope>
    <source>
        <strain evidence="1 2">M46</strain>
    </source>
</reference>
<sequence>MTFWIPQKSNEMKKQNRLLIYPREAAPLLGKSERQCYRLFEDIRDAYNLPRKTAIPIKIFAEYFYLDVEQVHENVG</sequence>
<gene>
    <name evidence="1" type="ORF">DCO56_09565</name>
</gene>
<comment type="caution">
    <text evidence="1">The sequence shown here is derived from an EMBL/GenBank/DDBJ whole genome shotgun (WGS) entry which is preliminary data.</text>
</comment>
<proteinExistence type="predicted"/>
<accession>A0A363NWK4</accession>
<dbReference type="AlphaFoldDB" id="A0A363NWK4"/>
<keyword evidence="2" id="KW-1185">Reference proteome</keyword>
<organism evidence="1 2">
    <name type="scientific">Sphingobacterium athyrii</name>
    <dbReference type="NCBI Taxonomy" id="2152717"/>
    <lineage>
        <taxon>Bacteria</taxon>
        <taxon>Pseudomonadati</taxon>
        <taxon>Bacteroidota</taxon>
        <taxon>Sphingobacteriia</taxon>
        <taxon>Sphingobacteriales</taxon>
        <taxon>Sphingobacteriaceae</taxon>
        <taxon>Sphingobacterium</taxon>
    </lineage>
</organism>
<evidence type="ECO:0000313" key="1">
    <source>
        <dbReference type="EMBL" id="PUV25175.1"/>
    </source>
</evidence>
<evidence type="ECO:0000313" key="2">
    <source>
        <dbReference type="Proteomes" id="UP000250831"/>
    </source>
</evidence>